<comment type="caution">
    <text evidence="3">The sequence shown here is derived from an EMBL/GenBank/DDBJ whole genome shotgun (WGS) entry which is preliminary data.</text>
</comment>
<evidence type="ECO:0000313" key="3">
    <source>
        <dbReference type="EMBL" id="GGT86293.1"/>
    </source>
</evidence>
<dbReference type="Pfam" id="PF01979">
    <property type="entry name" value="Amidohydro_1"/>
    <property type="match status" value="1"/>
</dbReference>
<dbReference type="SUPFAM" id="SSF51556">
    <property type="entry name" value="Metallo-dependent hydrolases"/>
    <property type="match status" value="1"/>
</dbReference>
<proteinExistence type="predicted"/>
<dbReference type="InterPro" id="IPR011059">
    <property type="entry name" value="Metal-dep_hydrolase_composite"/>
</dbReference>
<dbReference type="OrthoDB" id="372084at2157"/>
<evidence type="ECO:0000313" key="4">
    <source>
        <dbReference type="Proteomes" id="UP000616143"/>
    </source>
</evidence>
<evidence type="ECO:0000259" key="2">
    <source>
        <dbReference type="Pfam" id="PF01979"/>
    </source>
</evidence>
<organism evidence="3 4">
    <name type="scientific">Sulfodiicoccus acidiphilus</name>
    <dbReference type="NCBI Taxonomy" id="1670455"/>
    <lineage>
        <taxon>Archaea</taxon>
        <taxon>Thermoproteota</taxon>
        <taxon>Thermoprotei</taxon>
        <taxon>Sulfolobales</taxon>
        <taxon>Sulfolobaceae</taxon>
        <taxon>Sulfodiicoccus</taxon>
    </lineage>
</organism>
<dbReference type="SUPFAM" id="SSF51338">
    <property type="entry name" value="Composite domain of metallo-dependent hydrolases"/>
    <property type="match status" value="1"/>
</dbReference>
<dbReference type="RefSeq" id="WP_188848299.1">
    <property type="nucleotide sequence ID" value="NZ_BMQS01000001.1"/>
</dbReference>
<protein>
    <submittedName>
        <fullName evidence="3">N-ethylammeline chlorohydrolase</fullName>
    </submittedName>
</protein>
<keyword evidence="1 3" id="KW-0378">Hydrolase</keyword>
<dbReference type="PANTHER" id="PTHR43794">
    <property type="entry name" value="AMINOHYDROLASE SSNA-RELATED"/>
    <property type="match status" value="1"/>
</dbReference>
<reference evidence="3" key="2">
    <citation type="submission" date="2020-09" db="EMBL/GenBank/DDBJ databases">
        <authorList>
            <person name="Sun Q."/>
            <person name="Ohkuma M."/>
        </authorList>
    </citation>
    <scope>NUCLEOTIDE SEQUENCE</scope>
    <source>
        <strain evidence="3">JCM 31740</strain>
    </source>
</reference>
<evidence type="ECO:0000256" key="1">
    <source>
        <dbReference type="ARBA" id="ARBA00022801"/>
    </source>
</evidence>
<dbReference type="AlphaFoldDB" id="A0A830GXR0"/>
<accession>A0A830GXR0</accession>
<dbReference type="InterPro" id="IPR050287">
    <property type="entry name" value="MTA/SAH_deaminase"/>
</dbReference>
<sequence>MEIRHQPYTITNCDFVLSSRGVLRHVNVVIDEGKIQSIGRERVGDELSCVGMTLAPGLVNAHTHTGMMYLRGYSDDQELGPWLKRVWEVESRAKEEWMRLSSELSIIEMLAGGITAFIDMYFNPFDLVQLSTKYGVRAAAGPTFLDSFKDPHEIDKEIREVARKRSPTFSPIINVHSLYAVSRQTLLLAKQLMEELDLPLHMHVSETRDELFEVKRLYGKFPVEVLASEGILGSRTILAHLGWVSSWEIVSIASSKARAVHCPTSNMKLATGGFFPINEFLQKGITLALGTDGPVSNNSLDIFREMKQAVLLQRHGYWEASVGARHVLKMGSQEGYKLLGLNGGEVKEGALADLILIDNKWLRPLTEANLESSLVYLATGRDISCTLVEGKMVYQRGDFDEEIESLQERLERIQESLN</sequence>
<dbReference type="Gene3D" id="3.20.20.140">
    <property type="entry name" value="Metal-dependent hydrolases"/>
    <property type="match status" value="1"/>
</dbReference>
<dbReference type="InterPro" id="IPR032466">
    <property type="entry name" value="Metal_Hydrolase"/>
</dbReference>
<dbReference type="PANTHER" id="PTHR43794:SF11">
    <property type="entry name" value="AMIDOHYDROLASE-RELATED DOMAIN-CONTAINING PROTEIN"/>
    <property type="match status" value="1"/>
</dbReference>
<reference evidence="3" key="1">
    <citation type="journal article" date="2014" name="Int. J. Syst. Evol. Microbiol.">
        <title>Complete genome sequence of Corynebacterium casei LMG S-19264T (=DSM 44701T), isolated from a smear-ripened cheese.</title>
        <authorList>
            <consortium name="US DOE Joint Genome Institute (JGI-PGF)"/>
            <person name="Walter F."/>
            <person name="Albersmeier A."/>
            <person name="Kalinowski J."/>
            <person name="Ruckert C."/>
        </authorList>
    </citation>
    <scope>NUCLEOTIDE SEQUENCE</scope>
    <source>
        <strain evidence="3">JCM 31740</strain>
    </source>
</reference>
<dbReference type="InterPro" id="IPR006680">
    <property type="entry name" value="Amidohydro-rel"/>
</dbReference>
<name>A0A830GXR0_9CREN</name>
<feature type="domain" description="Amidohydrolase-related" evidence="2">
    <location>
        <begin position="54"/>
        <end position="393"/>
    </location>
</feature>
<dbReference type="EMBL" id="BMQS01000001">
    <property type="protein sequence ID" value="GGT86293.1"/>
    <property type="molecule type" value="Genomic_DNA"/>
</dbReference>
<dbReference type="Proteomes" id="UP000616143">
    <property type="component" value="Unassembled WGS sequence"/>
</dbReference>
<dbReference type="Gene3D" id="2.30.40.10">
    <property type="entry name" value="Urease, subunit C, domain 1"/>
    <property type="match status" value="1"/>
</dbReference>
<dbReference type="GO" id="GO:0016810">
    <property type="term" value="F:hydrolase activity, acting on carbon-nitrogen (but not peptide) bonds"/>
    <property type="evidence" value="ECO:0007669"/>
    <property type="project" value="InterPro"/>
</dbReference>
<dbReference type="CDD" id="cd01298">
    <property type="entry name" value="ATZ_TRZ_like"/>
    <property type="match status" value="1"/>
</dbReference>
<gene>
    <name evidence="3" type="ORF">GCM10007116_00290</name>
</gene>